<feature type="transmembrane region" description="Helical" evidence="5">
    <location>
        <begin position="197"/>
        <end position="214"/>
    </location>
</feature>
<keyword evidence="3 5" id="KW-1133">Transmembrane helix</keyword>
<dbReference type="RefSeq" id="WP_162815813.1">
    <property type="nucleotide sequence ID" value="NZ_BJYU01000062.1"/>
</dbReference>
<comment type="subcellular location">
    <subcellularLocation>
        <location evidence="1">Membrane</location>
        <topology evidence="1">Multi-pass membrane protein</topology>
    </subcellularLocation>
</comment>
<feature type="transmembrane region" description="Helical" evidence="5">
    <location>
        <begin position="242"/>
        <end position="260"/>
    </location>
</feature>
<feature type="transmembrane region" description="Helical" evidence="5">
    <location>
        <begin position="133"/>
        <end position="153"/>
    </location>
</feature>
<dbReference type="AlphaFoldDB" id="A0A512BWK5"/>
<comment type="caution">
    <text evidence="7">The sequence shown here is derived from an EMBL/GenBank/DDBJ whole genome shotgun (WGS) entry which is preliminary data.</text>
</comment>
<evidence type="ECO:0000256" key="3">
    <source>
        <dbReference type="ARBA" id="ARBA00022989"/>
    </source>
</evidence>
<feature type="transmembrane region" description="Helical" evidence="5">
    <location>
        <begin position="102"/>
        <end position="121"/>
    </location>
</feature>
<dbReference type="Proteomes" id="UP000321085">
    <property type="component" value="Unassembled WGS sequence"/>
</dbReference>
<feature type="transmembrane region" description="Helical" evidence="5">
    <location>
        <begin position="173"/>
        <end position="190"/>
    </location>
</feature>
<accession>A0A512BWK5</accession>
<evidence type="ECO:0000313" key="8">
    <source>
        <dbReference type="Proteomes" id="UP000321085"/>
    </source>
</evidence>
<feature type="transmembrane region" description="Helical" evidence="5">
    <location>
        <begin position="382"/>
        <end position="402"/>
    </location>
</feature>
<feature type="transmembrane region" description="Helical" evidence="5">
    <location>
        <begin position="323"/>
        <end position="344"/>
    </location>
</feature>
<keyword evidence="8" id="KW-1185">Reference proteome</keyword>
<feature type="domain" description="O-antigen ligase-related" evidence="6">
    <location>
        <begin position="205"/>
        <end position="339"/>
    </location>
</feature>
<evidence type="ECO:0000256" key="2">
    <source>
        <dbReference type="ARBA" id="ARBA00022692"/>
    </source>
</evidence>
<keyword evidence="2 5" id="KW-0812">Transmembrane</keyword>
<dbReference type="InterPro" id="IPR007016">
    <property type="entry name" value="O-antigen_ligase-rel_domated"/>
</dbReference>
<reference evidence="7 8" key="1">
    <citation type="submission" date="2019-07" db="EMBL/GenBank/DDBJ databases">
        <title>Whole genome shotgun sequence of Microvirga aerophila NBRC 106136.</title>
        <authorList>
            <person name="Hosoyama A."/>
            <person name="Uohara A."/>
            <person name="Ohji S."/>
            <person name="Ichikawa N."/>
        </authorList>
    </citation>
    <scope>NUCLEOTIDE SEQUENCE [LARGE SCALE GENOMIC DNA]</scope>
    <source>
        <strain evidence="7 8">NBRC 106136</strain>
    </source>
</reference>
<dbReference type="PANTHER" id="PTHR37422">
    <property type="entry name" value="TEICHURONIC ACID BIOSYNTHESIS PROTEIN TUAE"/>
    <property type="match status" value="1"/>
</dbReference>
<evidence type="ECO:0000256" key="1">
    <source>
        <dbReference type="ARBA" id="ARBA00004141"/>
    </source>
</evidence>
<gene>
    <name evidence="7" type="ORF">MAE02_40360</name>
</gene>
<evidence type="ECO:0000313" key="7">
    <source>
        <dbReference type="EMBL" id="GEO16340.1"/>
    </source>
</evidence>
<feature type="transmembrane region" description="Helical" evidence="5">
    <location>
        <begin position="46"/>
        <end position="66"/>
    </location>
</feature>
<keyword evidence="4 5" id="KW-0472">Membrane</keyword>
<protein>
    <recommendedName>
        <fullName evidence="6">O-antigen ligase-related domain-containing protein</fullName>
    </recommendedName>
</protein>
<name>A0A512BWK5_9HYPH</name>
<evidence type="ECO:0000256" key="5">
    <source>
        <dbReference type="SAM" id="Phobius"/>
    </source>
</evidence>
<organism evidence="7 8">
    <name type="scientific">Microvirga aerophila</name>
    <dbReference type="NCBI Taxonomy" id="670291"/>
    <lineage>
        <taxon>Bacteria</taxon>
        <taxon>Pseudomonadati</taxon>
        <taxon>Pseudomonadota</taxon>
        <taxon>Alphaproteobacteria</taxon>
        <taxon>Hyphomicrobiales</taxon>
        <taxon>Methylobacteriaceae</taxon>
        <taxon>Microvirga</taxon>
    </lineage>
</organism>
<dbReference type="InterPro" id="IPR051533">
    <property type="entry name" value="WaaL-like"/>
</dbReference>
<feature type="transmembrane region" description="Helical" evidence="5">
    <location>
        <begin position="7"/>
        <end position="26"/>
    </location>
</feature>
<evidence type="ECO:0000259" key="6">
    <source>
        <dbReference type="Pfam" id="PF04932"/>
    </source>
</evidence>
<dbReference type="EMBL" id="BJYU01000062">
    <property type="protein sequence ID" value="GEO16340.1"/>
    <property type="molecule type" value="Genomic_DNA"/>
</dbReference>
<dbReference type="PANTHER" id="PTHR37422:SF13">
    <property type="entry name" value="LIPOPOLYSACCHARIDE BIOSYNTHESIS PROTEIN PA4999-RELATED"/>
    <property type="match status" value="1"/>
</dbReference>
<proteinExistence type="predicted"/>
<dbReference type="Pfam" id="PF04932">
    <property type="entry name" value="Wzy_C"/>
    <property type="match status" value="1"/>
</dbReference>
<sequence>MKSNLQRYVIPTAIGFAPVVLMLLTWTPDSPVSGFTRVVKLLAAPMLVVELFVIGVAVRAGGFAALRRATVPWRVLAPALGLLTIAVCTAVLVATFPFLACLLTAVWILHVSFGLSVMYLCDREFDRESVTTAAMAGFVVFAILLVIFVTRVSDPAGFNWVKGFPAVDHVRQLGFYAGPMIGLCIGRLALVRSRVGWALTVGVATLGFAIALWTGTRGTFSAVGGALVAGLLLLPALRQRRVLLGAMASVLISLALASWLPELPEGMGLDRAVAATKDGESTYERIKVWELALDAISERPLFGYGEGQLAAVTPRPEHEPHNALVQLLLAWGVVGTGCVLVLAFQFARGIVRGVRALGGEWLPPLLAMMVLVAYSVHDGTLFLPLSLSIFAACVGLVARGTLIPRQRHKIRDDTTVVPRTGAAVQPSVRADPVG</sequence>
<dbReference type="GO" id="GO:0016020">
    <property type="term" value="C:membrane"/>
    <property type="evidence" value="ECO:0007669"/>
    <property type="project" value="UniProtKB-SubCell"/>
</dbReference>
<evidence type="ECO:0000256" key="4">
    <source>
        <dbReference type="ARBA" id="ARBA00023136"/>
    </source>
</evidence>
<feature type="transmembrane region" description="Helical" evidence="5">
    <location>
        <begin position="220"/>
        <end position="237"/>
    </location>
</feature>
<feature type="transmembrane region" description="Helical" evidence="5">
    <location>
        <begin position="75"/>
        <end position="96"/>
    </location>
</feature>
<feature type="transmembrane region" description="Helical" evidence="5">
    <location>
        <begin position="356"/>
        <end position="376"/>
    </location>
</feature>